<evidence type="ECO:0000259" key="3">
    <source>
        <dbReference type="Pfam" id="PF23041"/>
    </source>
</evidence>
<keyword evidence="2" id="KW-0812">Transmembrane</keyword>
<feature type="compositionally biased region" description="Polar residues" evidence="1">
    <location>
        <begin position="344"/>
        <end position="356"/>
    </location>
</feature>
<feature type="region of interest" description="Disordered" evidence="1">
    <location>
        <begin position="658"/>
        <end position="772"/>
    </location>
</feature>
<feature type="compositionally biased region" description="Low complexity" evidence="1">
    <location>
        <begin position="1"/>
        <end position="19"/>
    </location>
</feature>
<evidence type="ECO:0000256" key="2">
    <source>
        <dbReference type="SAM" id="Phobius"/>
    </source>
</evidence>
<evidence type="ECO:0000313" key="4">
    <source>
        <dbReference type="EMBL" id="KAJ4841269.1"/>
    </source>
</evidence>
<keyword evidence="2" id="KW-0472">Membrane</keyword>
<proteinExistence type="predicted"/>
<feature type="compositionally biased region" description="Polar residues" evidence="1">
    <location>
        <begin position="700"/>
        <end position="718"/>
    </location>
</feature>
<keyword evidence="5" id="KW-1185">Reference proteome</keyword>
<feature type="transmembrane region" description="Helical" evidence="2">
    <location>
        <begin position="45"/>
        <end position="68"/>
    </location>
</feature>
<dbReference type="InterPro" id="IPR055464">
    <property type="entry name" value="DUF7036"/>
</dbReference>
<feature type="region of interest" description="Disordered" evidence="1">
    <location>
        <begin position="325"/>
        <end position="416"/>
    </location>
</feature>
<evidence type="ECO:0000313" key="5">
    <source>
        <dbReference type="Proteomes" id="UP001141552"/>
    </source>
</evidence>
<organism evidence="4 5">
    <name type="scientific">Turnera subulata</name>
    <dbReference type="NCBI Taxonomy" id="218843"/>
    <lineage>
        <taxon>Eukaryota</taxon>
        <taxon>Viridiplantae</taxon>
        <taxon>Streptophyta</taxon>
        <taxon>Embryophyta</taxon>
        <taxon>Tracheophyta</taxon>
        <taxon>Spermatophyta</taxon>
        <taxon>Magnoliopsida</taxon>
        <taxon>eudicotyledons</taxon>
        <taxon>Gunneridae</taxon>
        <taxon>Pentapetalae</taxon>
        <taxon>rosids</taxon>
        <taxon>fabids</taxon>
        <taxon>Malpighiales</taxon>
        <taxon>Passifloraceae</taxon>
        <taxon>Turnera</taxon>
    </lineage>
</organism>
<dbReference type="PANTHER" id="PTHR33826">
    <property type="entry name" value="F20B24.21"/>
    <property type="match status" value="1"/>
</dbReference>
<feature type="domain" description="DUF7036" evidence="3">
    <location>
        <begin position="217"/>
        <end position="307"/>
    </location>
</feature>
<evidence type="ECO:0000256" key="1">
    <source>
        <dbReference type="SAM" id="MobiDB-lite"/>
    </source>
</evidence>
<protein>
    <recommendedName>
        <fullName evidence="3">DUF7036 domain-containing protein</fullName>
    </recommendedName>
</protein>
<dbReference type="AlphaFoldDB" id="A0A9Q0G2Q0"/>
<feature type="region of interest" description="Disordered" evidence="1">
    <location>
        <begin position="1"/>
        <end position="25"/>
    </location>
</feature>
<gene>
    <name evidence="4" type="ORF">Tsubulata_041196</name>
</gene>
<dbReference type="EMBL" id="JAKUCV010002833">
    <property type="protein sequence ID" value="KAJ4841269.1"/>
    <property type="molecule type" value="Genomic_DNA"/>
</dbReference>
<sequence length="799" mass="87130">MGKEQNQQQQNLEQQPTQEGPDGNGCGSMGRRLLLLLWRRAHHELTFRCVFVLILSLCLLVSAVFMIFPFRSAKVPIGFDARDEIKLAATVQAYFRLQKPVSQLVKQIERLEYDIFSEISIPYTKVAILSMHQTGSNWTDVVFGVLSDPINSTINPVYLSVLRSSLIELFHGETNLTLTASTFGQPSMFEILKFPGGITVIPVQYALIWQMPQILFNFTLNNSISEILENFDELRDQLQFGLHLRPYESIYVQVTNVAGSTILPPVTIQASVMPDFGILLPQRLKQLALTITKSHAKNLGLDNSLFGRVKSVILSSYLKGTLHGTPISPSPAPSPDFASPEPSQSVSPALSPSNHNEPCPRSHSHPPLNSPAPRTVRAPPPPRINPSHSIPTHSHPVAPPPKLPPHPSPPPGASYNFSPAKAAVQAYFRLQRPVSQLVKQIERLEYDIFSEISIPHTKVAILSMHQAGSNCTDVVFGVLSDPISSTINPVYLSVLRSSLVGLFLGQSNLSLTASRFGRPSMFEILKFPGGITVIPVQYASVWQIPRILFNFTLNSSISKILDNFDELKDQLEFGLHLRPYENIYVQVTSVAGSTIVPLVTIQASVMPDFGILLPQRLKQLALTITKTHAKNLGLDNSLFGRVKSVILSSYLRGTLHAPISPSPAPPPDLGDHAEPSLPAHSKPSQPVSPALSPSDHNHRCSNSHPVPPSNSTAPSTVNAPPPPKTNSSHSIPTPVPAQHSPPDLSPSAGVSYSSSPAKGLISPSLAPSPLTSSSSYSYKLMYNLDPSLNAENRAFSFPD</sequence>
<reference evidence="4" key="2">
    <citation type="journal article" date="2023" name="Plants (Basel)">
        <title>Annotation of the Turnera subulata (Passifloraceae) Draft Genome Reveals the S-Locus Evolved after the Divergence of Turneroideae from Passifloroideae in a Stepwise Manner.</title>
        <authorList>
            <person name="Henning P.M."/>
            <person name="Roalson E.H."/>
            <person name="Mir W."/>
            <person name="McCubbin A.G."/>
            <person name="Shore J.S."/>
        </authorList>
    </citation>
    <scope>NUCLEOTIDE SEQUENCE</scope>
    <source>
        <strain evidence="4">F60SS</strain>
    </source>
</reference>
<feature type="compositionally biased region" description="Low complexity" evidence="1">
    <location>
        <begin position="745"/>
        <end position="772"/>
    </location>
</feature>
<dbReference type="PANTHER" id="PTHR33826:SF4">
    <property type="entry name" value="F20B24.21"/>
    <property type="match status" value="1"/>
</dbReference>
<comment type="caution">
    <text evidence="4">The sequence shown here is derived from an EMBL/GenBank/DDBJ whole genome shotgun (WGS) entry which is preliminary data.</text>
</comment>
<dbReference type="Pfam" id="PF23041">
    <property type="entry name" value="DUF7036"/>
    <property type="match status" value="4"/>
</dbReference>
<feature type="domain" description="DUF7036" evidence="3">
    <location>
        <begin position="94"/>
        <end position="184"/>
    </location>
</feature>
<reference evidence="4" key="1">
    <citation type="submission" date="2022-02" db="EMBL/GenBank/DDBJ databases">
        <authorList>
            <person name="Henning P.M."/>
            <person name="McCubbin A.G."/>
            <person name="Shore J.S."/>
        </authorList>
    </citation>
    <scope>NUCLEOTIDE SEQUENCE</scope>
    <source>
        <strain evidence="4">F60SS</strain>
        <tissue evidence="4">Leaves</tissue>
    </source>
</reference>
<dbReference type="Proteomes" id="UP001141552">
    <property type="component" value="Unassembled WGS sequence"/>
</dbReference>
<accession>A0A9Q0G2Q0</accession>
<keyword evidence="2" id="KW-1133">Transmembrane helix</keyword>
<name>A0A9Q0G2Q0_9ROSI</name>
<feature type="domain" description="DUF7036" evidence="3">
    <location>
        <begin position="550"/>
        <end position="640"/>
    </location>
</feature>
<feature type="compositionally biased region" description="Pro residues" evidence="1">
    <location>
        <begin position="397"/>
        <end position="412"/>
    </location>
</feature>
<dbReference type="OrthoDB" id="611787at2759"/>
<feature type="domain" description="DUF7036" evidence="3">
    <location>
        <begin position="427"/>
        <end position="517"/>
    </location>
</feature>